<name>E6QQZ5_9ZZZZ</name>
<organism evidence="1">
    <name type="scientific">mine drainage metagenome</name>
    <dbReference type="NCBI Taxonomy" id="410659"/>
    <lineage>
        <taxon>unclassified sequences</taxon>
        <taxon>metagenomes</taxon>
        <taxon>ecological metagenomes</taxon>
    </lineage>
</organism>
<proteinExistence type="predicted"/>
<reference evidence="1" key="1">
    <citation type="submission" date="2009-10" db="EMBL/GenBank/DDBJ databases">
        <title>Diversity of trophic interactions inside an arsenic-rich microbial ecosystem.</title>
        <authorList>
            <person name="Bertin P.N."/>
            <person name="Heinrich-Salmeron A."/>
            <person name="Pelletier E."/>
            <person name="Goulhen-Chollet F."/>
            <person name="Arsene-Ploetze F."/>
            <person name="Gallien S."/>
            <person name="Calteau A."/>
            <person name="Vallenet D."/>
            <person name="Casiot C."/>
            <person name="Chane-Woon-Ming B."/>
            <person name="Giloteaux L."/>
            <person name="Barakat M."/>
            <person name="Bonnefoy V."/>
            <person name="Bruneel O."/>
            <person name="Chandler M."/>
            <person name="Cleiss J."/>
            <person name="Duran R."/>
            <person name="Elbaz-Poulichet F."/>
            <person name="Fonknechten N."/>
            <person name="Lauga B."/>
            <person name="Mornico D."/>
            <person name="Ortet P."/>
            <person name="Schaeffer C."/>
            <person name="Siguier P."/>
            <person name="Alexander Thil Smith A."/>
            <person name="Van Dorsselaer A."/>
            <person name="Weissenbach J."/>
            <person name="Medigue C."/>
            <person name="Le Paslier D."/>
        </authorList>
    </citation>
    <scope>NUCLEOTIDE SEQUENCE</scope>
</reference>
<accession>E6QQZ5</accession>
<comment type="caution">
    <text evidence="1">The sequence shown here is derived from an EMBL/GenBank/DDBJ whole genome shotgun (WGS) entry which is preliminary data.</text>
</comment>
<evidence type="ECO:0000313" key="1">
    <source>
        <dbReference type="EMBL" id="CBI09666.1"/>
    </source>
</evidence>
<dbReference type="EMBL" id="CABR01000045">
    <property type="protein sequence ID" value="CBI09666.1"/>
    <property type="molecule type" value="Genomic_DNA"/>
</dbReference>
<dbReference type="Pfam" id="PF11042">
    <property type="entry name" value="DUF2750"/>
    <property type="match status" value="1"/>
</dbReference>
<dbReference type="AlphaFoldDB" id="E6QQZ5"/>
<evidence type="ECO:0008006" key="2">
    <source>
        <dbReference type="Google" id="ProtNLM"/>
    </source>
</evidence>
<gene>
    <name evidence="1" type="ORF">CARN7_0406</name>
</gene>
<sequence>MELMYEPSRQALFHTDPRQLAAVRNLAPKQRFDHAVKEIIYRREAWGLCRSRNWHLDERNAFLLWPAWEYADDWLSHHPSLWQHDYTPKKMSLHELMKELLPLLKNEHIMMGVFFVPKNNGIVITPDAFGESINALMQDWFGDLDY</sequence>
<dbReference type="InterPro" id="IPR021284">
    <property type="entry name" value="DUF2750"/>
</dbReference>
<protein>
    <recommendedName>
        <fullName evidence="2">DUF2750 domain-containing protein</fullName>
    </recommendedName>
</protein>